<dbReference type="RefSeq" id="WP_305502775.1">
    <property type="nucleotide sequence ID" value="NZ_CP131913.1"/>
</dbReference>
<keyword evidence="2" id="KW-1185">Reference proteome</keyword>
<dbReference type="PANTHER" id="PTHR35810">
    <property type="entry name" value="CYTOPLASMIC PROTEIN-RELATED"/>
    <property type="match status" value="1"/>
</dbReference>
<organism evidence="1 2">
    <name type="scientific">Halomonas alkalicola</name>
    <dbReference type="NCBI Taxonomy" id="1930622"/>
    <lineage>
        <taxon>Bacteria</taxon>
        <taxon>Pseudomonadati</taxon>
        <taxon>Pseudomonadota</taxon>
        <taxon>Gammaproteobacteria</taxon>
        <taxon>Oceanospirillales</taxon>
        <taxon>Halomonadaceae</taxon>
        <taxon>Halomonas</taxon>
    </lineage>
</organism>
<dbReference type="Pfam" id="PF13310">
    <property type="entry name" value="Virulence_RhuM"/>
    <property type="match status" value="1"/>
</dbReference>
<dbReference type="PANTHER" id="PTHR35810:SF1">
    <property type="entry name" value="CYTOPLASMIC PROTEIN"/>
    <property type="match status" value="1"/>
</dbReference>
<protein>
    <submittedName>
        <fullName evidence="1">RhuM family protein</fullName>
    </submittedName>
</protein>
<name>A0ABY9H7F7_9GAMM</name>
<reference evidence="1 2" key="1">
    <citation type="submission" date="2023-08" db="EMBL/GenBank/DDBJ databases">
        <title>Transcriptome Analysis of Halomonas alkalicola CICC 11012s to Identify the Genes Involved in Alkaline Tolerances.</title>
        <authorList>
            <person name="Zhai L."/>
        </authorList>
    </citation>
    <scope>NUCLEOTIDE SEQUENCE [LARGE SCALE GENOMIC DNA]</scope>
    <source>
        <strain evidence="1 2">CICC 11012s</strain>
    </source>
</reference>
<sequence length="159" mass="18338">MNTSSQAPIVIYQEADQQVEVRLDVEQGTVWLTQRQMAELFGKDVRTVNEHLLNVYSEGELERDSTIRKFRIVRQEGARKVSRSIEHYNLDVIISVGYRVKSPQGTRFRQWATRVLREHLTQGWTLSRQRFEENARELEAAMALVRKTAGSPALAPSPK</sequence>
<proteinExistence type="predicted"/>
<evidence type="ECO:0000313" key="1">
    <source>
        <dbReference type="EMBL" id="WLI74431.1"/>
    </source>
</evidence>
<accession>A0ABY9H7F7</accession>
<evidence type="ECO:0000313" key="2">
    <source>
        <dbReference type="Proteomes" id="UP001235344"/>
    </source>
</evidence>
<gene>
    <name evidence="1" type="primary">rhuM</name>
    <name evidence="1" type="ORF">B6N23_05875</name>
</gene>
<dbReference type="InterPro" id="IPR011204">
    <property type="entry name" value="Virulence_RhuM-like"/>
</dbReference>
<dbReference type="EMBL" id="CP131913">
    <property type="protein sequence ID" value="WLI74431.1"/>
    <property type="molecule type" value="Genomic_DNA"/>
</dbReference>
<dbReference type="Proteomes" id="UP001235344">
    <property type="component" value="Chromosome"/>
</dbReference>